<organism evidence="9 10">
    <name type="scientific">Thiobacillus denitrificans</name>
    <dbReference type="NCBI Taxonomy" id="36861"/>
    <lineage>
        <taxon>Bacteria</taxon>
        <taxon>Pseudomonadati</taxon>
        <taxon>Pseudomonadota</taxon>
        <taxon>Betaproteobacteria</taxon>
        <taxon>Nitrosomonadales</taxon>
        <taxon>Thiobacillaceae</taxon>
        <taxon>Thiobacillus</taxon>
    </lineage>
</organism>
<dbReference type="InterPro" id="IPR010971">
    <property type="entry name" value="UbiH/COQ6"/>
</dbReference>
<evidence type="ECO:0000256" key="4">
    <source>
        <dbReference type="ARBA" id="ARBA00022630"/>
    </source>
</evidence>
<evidence type="ECO:0000256" key="7">
    <source>
        <dbReference type="ARBA" id="ARBA00023033"/>
    </source>
</evidence>
<keyword evidence="6" id="KW-0560">Oxidoreductase</keyword>
<dbReference type="GO" id="GO:0016705">
    <property type="term" value="F:oxidoreductase activity, acting on paired donors, with incorporation or reduction of molecular oxygen"/>
    <property type="evidence" value="ECO:0007669"/>
    <property type="project" value="InterPro"/>
</dbReference>
<dbReference type="InterPro" id="IPR051205">
    <property type="entry name" value="UbiH/COQ6_monooxygenase"/>
</dbReference>
<dbReference type="EMBL" id="LDUG01000018">
    <property type="protein sequence ID" value="KVW97058.1"/>
    <property type="molecule type" value="Genomic_DNA"/>
</dbReference>
<sequence>MDERVNDIFIVGAGPVGAVCALALQQQGIVARVLEALKDSDSLRAEARAKSYAQPEDARADTRTLALSHGARLILDRLGVWDTLEDVTPITRIHISQRGALGVARLAADEVKVPALGYVLSYAALTAALKQALAGAGIAVEYGVVVDRIESGTEMASLHAADGSVHAAPLVVVADGGRGEAAPKPRFERDYDQMAVVCEVQTELPHANQAYERFTPEGPTALLPKGDRYALVWTARREDVERIAQLPDAEFLAALTRHFGGRQGQFLSASPRKTFPLKLAWTGSEAADRVVRIGNAAQTLHPVAGQGFNIGLRDAWELAALCGDSPASEIGSAAMLRAYAHGRRADVLGGVGFTDFLVRVFSNDIAPLRHARGLGLLALEVFPPLKSFVARRMIFGARG</sequence>
<comment type="pathway">
    <text evidence="2">Cofactor biosynthesis; ubiquinone biosynthesis.</text>
</comment>
<evidence type="ECO:0000313" key="10">
    <source>
        <dbReference type="Proteomes" id="UP000064243"/>
    </source>
</evidence>
<dbReference type="InterPro" id="IPR036188">
    <property type="entry name" value="FAD/NAD-bd_sf"/>
</dbReference>
<accession>A0A106BR10</accession>
<gene>
    <name evidence="9" type="ORF">ABW22_06570</name>
</gene>
<dbReference type="GO" id="GO:0006744">
    <property type="term" value="P:ubiquinone biosynthetic process"/>
    <property type="evidence" value="ECO:0007669"/>
    <property type="project" value="UniProtKB-UniPathway"/>
</dbReference>
<keyword evidence="4" id="KW-0285">Flavoprotein</keyword>
<dbReference type="Gene3D" id="3.50.50.60">
    <property type="entry name" value="FAD/NAD(P)-binding domain"/>
    <property type="match status" value="2"/>
</dbReference>
<dbReference type="PANTHER" id="PTHR43876">
    <property type="entry name" value="UBIQUINONE BIOSYNTHESIS MONOOXYGENASE COQ6, MITOCHONDRIAL"/>
    <property type="match status" value="1"/>
</dbReference>
<protein>
    <submittedName>
        <fullName evidence="9">2-polyprenyl-6-methoxyphenol hydroxylase</fullName>
    </submittedName>
</protein>
<dbReference type="InterPro" id="IPR002938">
    <property type="entry name" value="FAD-bd"/>
</dbReference>
<dbReference type="PRINTS" id="PR00420">
    <property type="entry name" value="RNGMNOXGNASE"/>
</dbReference>
<keyword evidence="10" id="KW-1185">Reference proteome</keyword>
<evidence type="ECO:0000256" key="5">
    <source>
        <dbReference type="ARBA" id="ARBA00022827"/>
    </source>
</evidence>
<evidence type="ECO:0000313" key="9">
    <source>
        <dbReference type="EMBL" id="KVW97058.1"/>
    </source>
</evidence>
<comment type="cofactor">
    <cofactor evidence="1">
        <name>FAD</name>
        <dbReference type="ChEBI" id="CHEBI:57692"/>
    </cofactor>
</comment>
<dbReference type="Proteomes" id="UP000064243">
    <property type="component" value="Unassembled WGS sequence"/>
</dbReference>
<feature type="domain" description="FAD-binding" evidence="8">
    <location>
        <begin position="7"/>
        <end position="344"/>
    </location>
</feature>
<dbReference type="PANTHER" id="PTHR43876:SF7">
    <property type="entry name" value="UBIQUINONE BIOSYNTHESIS MONOOXYGENASE COQ6, MITOCHONDRIAL"/>
    <property type="match status" value="1"/>
</dbReference>
<dbReference type="PROSITE" id="PS01304">
    <property type="entry name" value="UBIH"/>
    <property type="match status" value="1"/>
</dbReference>
<name>A0A106BR10_THIDE</name>
<keyword evidence="7" id="KW-0503">Monooxygenase</keyword>
<dbReference type="Pfam" id="PF01494">
    <property type="entry name" value="FAD_binding_3"/>
    <property type="match status" value="1"/>
</dbReference>
<reference evidence="9 10" key="1">
    <citation type="journal article" date="2015" name="Appl. Environ. Microbiol.">
        <title>Aerobic and Anaerobic Thiosulfate Oxidation by a Cold-Adapted, Subglacial Chemoautotroph.</title>
        <authorList>
            <person name="Harrold Z.R."/>
            <person name="Skidmore M.L."/>
            <person name="Hamilton T.L."/>
            <person name="Desch L."/>
            <person name="Amada K."/>
            <person name="van Gelder W."/>
            <person name="Glover K."/>
            <person name="Roden E.E."/>
            <person name="Boyd E.S."/>
        </authorList>
    </citation>
    <scope>NUCLEOTIDE SEQUENCE [LARGE SCALE GENOMIC DNA]</scope>
    <source>
        <strain evidence="9 10">RG</strain>
    </source>
</reference>
<evidence type="ECO:0000259" key="8">
    <source>
        <dbReference type="Pfam" id="PF01494"/>
    </source>
</evidence>
<dbReference type="GO" id="GO:0071949">
    <property type="term" value="F:FAD binding"/>
    <property type="evidence" value="ECO:0007669"/>
    <property type="project" value="InterPro"/>
</dbReference>
<evidence type="ECO:0000256" key="3">
    <source>
        <dbReference type="ARBA" id="ARBA00005349"/>
    </source>
</evidence>
<dbReference type="OrthoDB" id="9769565at2"/>
<keyword evidence="5" id="KW-0274">FAD</keyword>
<dbReference type="AlphaFoldDB" id="A0A106BR10"/>
<dbReference type="InterPro" id="IPR018168">
    <property type="entry name" value="Ubi_Hdrlase_CS"/>
</dbReference>
<evidence type="ECO:0000256" key="2">
    <source>
        <dbReference type="ARBA" id="ARBA00004749"/>
    </source>
</evidence>
<dbReference type="UniPathway" id="UPA00232"/>
<comment type="similarity">
    <text evidence="3">Belongs to the UbiH/COQ6 family.</text>
</comment>
<proteinExistence type="inferred from homology"/>
<dbReference type="Gene3D" id="3.30.9.10">
    <property type="entry name" value="D-Amino Acid Oxidase, subunit A, domain 2"/>
    <property type="match status" value="1"/>
</dbReference>
<dbReference type="GO" id="GO:0004497">
    <property type="term" value="F:monooxygenase activity"/>
    <property type="evidence" value="ECO:0007669"/>
    <property type="project" value="UniProtKB-KW"/>
</dbReference>
<comment type="caution">
    <text evidence="9">The sequence shown here is derived from an EMBL/GenBank/DDBJ whole genome shotgun (WGS) entry which is preliminary data.</text>
</comment>
<dbReference type="RefSeq" id="WP_082708593.1">
    <property type="nucleotide sequence ID" value="NZ_LDUG01000018.1"/>
</dbReference>
<dbReference type="PATRIC" id="fig|36861.3.peg.787"/>
<evidence type="ECO:0000256" key="1">
    <source>
        <dbReference type="ARBA" id="ARBA00001974"/>
    </source>
</evidence>
<dbReference type="NCBIfam" id="TIGR01988">
    <property type="entry name" value="Ubi-OHases"/>
    <property type="match status" value="1"/>
</dbReference>
<dbReference type="SUPFAM" id="SSF51905">
    <property type="entry name" value="FAD/NAD(P)-binding domain"/>
    <property type="match status" value="1"/>
</dbReference>
<evidence type="ECO:0000256" key="6">
    <source>
        <dbReference type="ARBA" id="ARBA00023002"/>
    </source>
</evidence>